<dbReference type="InterPro" id="IPR002305">
    <property type="entry name" value="aa-tRNA-synth_Ic"/>
</dbReference>
<dbReference type="AlphaFoldDB" id="A0A9D9GRL0"/>
<reference evidence="10" key="2">
    <citation type="journal article" date="2021" name="PeerJ">
        <title>Extensive microbial diversity within the chicken gut microbiome revealed by metagenomics and culture.</title>
        <authorList>
            <person name="Gilroy R."/>
            <person name="Ravi A."/>
            <person name="Getino M."/>
            <person name="Pursley I."/>
            <person name="Horton D.L."/>
            <person name="Alikhan N.F."/>
            <person name="Baker D."/>
            <person name="Gharbi K."/>
            <person name="Hall N."/>
            <person name="Watson M."/>
            <person name="Adriaenssens E.M."/>
            <person name="Foster-Nyarko E."/>
            <person name="Jarju S."/>
            <person name="Secka A."/>
            <person name="Antonio M."/>
            <person name="Oren A."/>
            <person name="Chaudhuri R.R."/>
            <person name="La Ragione R."/>
            <person name="Hildebrand F."/>
            <person name="Pallen M.J."/>
        </authorList>
    </citation>
    <scope>NUCLEOTIDE SEQUENCE</scope>
    <source>
        <strain evidence="10">1748</strain>
    </source>
</reference>
<feature type="binding site" evidence="8">
    <location>
        <begin position="146"/>
        <end position="148"/>
    </location>
    <ligand>
        <name>ATP</name>
        <dbReference type="ChEBI" id="CHEBI:30616"/>
    </ligand>
</feature>
<dbReference type="Gene3D" id="3.40.50.620">
    <property type="entry name" value="HUPs"/>
    <property type="match status" value="1"/>
</dbReference>
<dbReference type="PANTHER" id="PTHR43766">
    <property type="entry name" value="TRYPTOPHAN--TRNA LIGASE, MITOCHONDRIAL"/>
    <property type="match status" value="1"/>
</dbReference>
<comment type="subunit">
    <text evidence="8">Homodimer.</text>
</comment>
<evidence type="ECO:0000313" key="10">
    <source>
        <dbReference type="EMBL" id="MBO8414668.1"/>
    </source>
</evidence>
<evidence type="ECO:0000313" key="11">
    <source>
        <dbReference type="Proteomes" id="UP000823629"/>
    </source>
</evidence>
<evidence type="ECO:0000256" key="3">
    <source>
        <dbReference type="ARBA" id="ARBA00022741"/>
    </source>
</evidence>
<evidence type="ECO:0000256" key="5">
    <source>
        <dbReference type="ARBA" id="ARBA00022917"/>
    </source>
</evidence>
<evidence type="ECO:0000256" key="9">
    <source>
        <dbReference type="RuleBase" id="RU363036"/>
    </source>
</evidence>
<dbReference type="PANTHER" id="PTHR43766:SF1">
    <property type="entry name" value="TRYPTOPHAN--TRNA LIGASE, MITOCHONDRIAL"/>
    <property type="match status" value="1"/>
</dbReference>
<dbReference type="Proteomes" id="UP000823629">
    <property type="component" value="Unassembled WGS sequence"/>
</dbReference>
<evidence type="ECO:0000256" key="1">
    <source>
        <dbReference type="ARBA" id="ARBA00005594"/>
    </source>
</evidence>
<keyword evidence="4 8" id="KW-0067">ATP-binding</keyword>
<dbReference type="PRINTS" id="PR01039">
    <property type="entry name" value="TRNASYNTHTRP"/>
</dbReference>
<feature type="binding site" evidence="8">
    <location>
        <begin position="17"/>
        <end position="18"/>
    </location>
    <ligand>
        <name>ATP</name>
        <dbReference type="ChEBI" id="CHEBI:30616"/>
    </ligand>
</feature>
<dbReference type="EMBL" id="JADING010000125">
    <property type="protein sequence ID" value="MBO8414668.1"/>
    <property type="molecule type" value="Genomic_DNA"/>
</dbReference>
<evidence type="ECO:0000256" key="7">
    <source>
        <dbReference type="ARBA" id="ARBA00049929"/>
    </source>
</evidence>
<dbReference type="GO" id="GO:0005829">
    <property type="term" value="C:cytosol"/>
    <property type="evidence" value="ECO:0007669"/>
    <property type="project" value="TreeGrafter"/>
</dbReference>
<accession>A0A9D9GRL0</accession>
<feature type="binding site" evidence="8">
    <location>
        <begin position="195"/>
        <end position="199"/>
    </location>
    <ligand>
        <name>ATP</name>
        <dbReference type="ChEBI" id="CHEBI:30616"/>
    </ligand>
</feature>
<dbReference type="CDD" id="cd00806">
    <property type="entry name" value="TrpRS_core"/>
    <property type="match status" value="1"/>
</dbReference>
<proteinExistence type="inferred from homology"/>
<dbReference type="GO" id="GO:0004830">
    <property type="term" value="F:tryptophan-tRNA ligase activity"/>
    <property type="evidence" value="ECO:0007669"/>
    <property type="project" value="UniProtKB-UniRule"/>
</dbReference>
<evidence type="ECO:0000256" key="8">
    <source>
        <dbReference type="HAMAP-Rule" id="MF_00140"/>
    </source>
</evidence>
<reference evidence="10" key="1">
    <citation type="submission" date="2020-10" db="EMBL/GenBank/DDBJ databases">
        <authorList>
            <person name="Gilroy R."/>
        </authorList>
    </citation>
    <scope>NUCLEOTIDE SEQUENCE</scope>
    <source>
        <strain evidence="10">1748</strain>
    </source>
</reference>
<keyword evidence="2 8" id="KW-0436">Ligase</keyword>
<sequence>MSRVLSGIKPTGKLTLGNYLGSFRNFHNYQAENETFIFVADLHALTLPIEPDYLNSNIYDIIAYYLASGLDPEKTVLFKQSDIYEVSVLDTILINYIYMGELSRMIQYKEKVKELNNAKIGVGIFTYPVLMACDIFLYDSDIVPVGEDQRQHVELAHDIARRFNARYKGEYIKLPHTALPKAGKRIMNLVDPSRKMSKSDDSAISKGVIYLEDNEKTIRKKIMSAVTDSDTKVIYDPTNKPGISNLINIYCAFKNVEVSEVEKRFEGANYGTFKKAVADAVLEELIPFKEKFNTYRQNKALLDQIFKDGASKARKIADKVLDRIMKVVGLR</sequence>
<comment type="similarity">
    <text evidence="1 8 9">Belongs to the class-I aminoacyl-tRNA synthetase family.</text>
</comment>
<dbReference type="NCBIfam" id="TIGR00233">
    <property type="entry name" value="trpS"/>
    <property type="match status" value="1"/>
</dbReference>
<evidence type="ECO:0000256" key="4">
    <source>
        <dbReference type="ARBA" id="ARBA00022840"/>
    </source>
</evidence>
<dbReference type="GO" id="GO:0005524">
    <property type="term" value="F:ATP binding"/>
    <property type="evidence" value="ECO:0007669"/>
    <property type="project" value="UniProtKB-UniRule"/>
</dbReference>
<feature type="binding site" evidence="8">
    <location>
        <begin position="9"/>
        <end position="11"/>
    </location>
    <ligand>
        <name>ATP</name>
        <dbReference type="ChEBI" id="CHEBI:30616"/>
    </ligand>
</feature>
<dbReference type="FunFam" id="1.10.240.10:FF:000002">
    <property type="entry name" value="Tryptophan--tRNA ligase"/>
    <property type="match status" value="1"/>
</dbReference>
<evidence type="ECO:0000256" key="6">
    <source>
        <dbReference type="ARBA" id="ARBA00023146"/>
    </source>
</evidence>
<organism evidence="10 11">
    <name type="scientific">Candidatus Scatoplasma merdavium</name>
    <dbReference type="NCBI Taxonomy" id="2840932"/>
    <lineage>
        <taxon>Bacteria</taxon>
        <taxon>Bacillati</taxon>
        <taxon>Bacillota</taxon>
        <taxon>Bacilli</taxon>
        <taxon>Bacillales</taxon>
        <taxon>Candidatus Scatoplasma</taxon>
    </lineage>
</organism>
<comment type="catalytic activity">
    <reaction evidence="7 8">
        <text>tRNA(Trp) + L-tryptophan + ATP = L-tryptophyl-tRNA(Trp) + AMP + diphosphate + H(+)</text>
        <dbReference type="Rhea" id="RHEA:24080"/>
        <dbReference type="Rhea" id="RHEA-COMP:9671"/>
        <dbReference type="Rhea" id="RHEA-COMP:9705"/>
        <dbReference type="ChEBI" id="CHEBI:15378"/>
        <dbReference type="ChEBI" id="CHEBI:30616"/>
        <dbReference type="ChEBI" id="CHEBI:33019"/>
        <dbReference type="ChEBI" id="CHEBI:57912"/>
        <dbReference type="ChEBI" id="CHEBI:78442"/>
        <dbReference type="ChEBI" id="CHEBI:78535"/>
        <dbReference type="ChEBI" id="CHEBI:456215"/>
        <dbReference type="EC" id="6.1.1.2"/>
    </reaction>
</comment>
<dbReference type="InterPro" id="IPR014729">
    <property type="entry name" value="Rossmann-like_a/b/a_fold"/>
</dbReference>
<gene>
    <name evidence="8 10" type="primary">trpS</name>
    <name evidence="10" type="ORF">IAC78_04295</name>
</gene>
<feature type="binding site" evidence="8">
    <location>
        <position position="186"/>
    </location>
    <ligand>
        <name>ATP</name>
        <dbReference type="ChEBI" id="CHEBI:30616"/>
    </ligand>
</feature>
<dbReference type="InterPro" id="IPR050203">
    <property type="entry name" value="Trp-tRNA_synthetase"/>
</dbReference>
<feature type="short sequence motif" description="'HIGH' region" evidence="8">
    <location>
        <begin position="10"/>
        <end position="18"/>
    </location>
</feature>
<dbReference type="InterPro" id="IPR024109">
    <property type="entry name" value="Trp-tRNA-ligase_bac-type"/>
</dbReference>
<comment type="function">
    <text evidence="8">Catalyzes the attachment of tryptophan to tRNA(Trp).</text>
</comment>
<dbReference type="PROSITE" id="PS00178">
    <property type="entry name" value="AA_TRNA_LIGASE_I"/>
    <property type="match status" value="1"/>
</dbReference>
<keyword evidence="3 8" id="KW-0547">Nucleotide-binding</keyword>
<dbReference type="EC" id="6.1.1.2" evidence="8"/>
<name>A0A9D9GRL0_9BACL</name>
<evidence type="ECO:0000256" key="2">
    <source>
        <dbReference type="ARBA" id="ARBA00022598"/>
    </source>
</evidence>
<protein>
    <recommendedName>
        <fullName evidence="8">Tryptophan--tRNA ligase</fullName>
        <ecNumber evidence="8">6.1.1.2</ecNumber>
    </recommendedName>
    <alternativeName>
        <fullName evidence="8">Tryptophanyl-tRNA synthetase</fullName>
        <shortName evidence="8">TrpRS</shortName>
    </alternativeName>
</protein>
<feature type="short sequence motif" description="'KMSKS' region" evidence="8">
    <location>
        <begin position="195"/>
        <end position="199"/>
    </location>
</feature>
<dbReference type="GO" id="GO:0006436">
    <property type="term" value="P:tryptophanyl-tRNA aminoacylation"/>
    <property type="evidence" value="ECO:0007669"/>
    <property type="project" value="UniProtKB-UniRule"/>
</dbReference>
<keyword evidence="6 8" id="KW-0030">Aminoacyl-tRNA synthetase</keyword>
<dbReference type="SUPFAM" id="SSF52374">
    <property type="entry name" value="Nucleotidylyl transferase"/>
    <property type="match status" value="1"/>
</dbReference>
<dbReference type="InterPro" id="IPR001412">
    <property type="entry name" value="aa-tRNA-synth_I_CS"/>
</dbReference>
<keyword evidence="5 8" id="KW-0648">Protein biosynthesis</keyword>
<comment type="subcellular location">
    <subcellularLocation>
        <location evidence="8">Cytoplasm</location>
    </subcellularLocation>
</comment>
<dbReference type="Pfam" id="PF00579">
    <property type="entry name" value="tRNA-synt_1b"/>
    <property type="match status" value="1"/>
</dbReference>
<keyword evidence="8" id="KW-0963">Cytoplasm</keyword>
<comment type="caution">
    <text evidence="10">The sequence shown here is derived from an EMBL/GenBank/DDBJ whole genome shotgun (WGS) entry which is preliminary data.</text>
</comment>
<dbReference type="Gene3D" id="1.10.240.10">
    <property type="entry name" value="Tyrosyl-Transfer RNA Synthetase"/>
    <property type="match status" value="1"/>
</dbReference>
<dbReference type="HAMAP" id="MF_00140_B">
    <property type="entry name" value="Trp_tRNA_synth_B"/>
    <property type="match status" value="1"/>
</dbReference>
<dbReference type="InterPro" id="IPR002306">
    <property type="entry name" value="Trp-tRNA-ligase"/>
</dbReference>
<feature type="binding site" evidence="8">
    <location>
        <position position="134"/>
    </location>
    <ligand>
        <name>L-tryptophan</name>
        <dbReference type="ChEBI" id="CHEBI:57912"/>
    </ligand>
</feature>